<evidence type="ECO:0000256" key="5">
    <source>
        <dbReference type="SAM" id="MobiDB-lite"/>
    </source>
</evidence>
<feature type="transmembrane region" description="Helical" evidence="6">
    <location>
        <begin position="545"/>
        <end position="562"/>
    </location>
</feature>
<dbReference type="OrthoDB" id="1718410at2759"/>
<evidence type="ECO:0000256" key="3">
    <source>
        <dbReference type="ARBA" id="ARBA00022989"/>
    </source>
</evidence>
<feature type="compositionally biased region" description="Pro residues" evidence="5">
    <location>
        <begin position="42"/>
        <end position="66"/>
    </location>
</feature>
<evidence type="ECO:0000256" key="4">
    <source>
        <dbReference type="ARBA" id="ARBA00023136"/>
    </source>
</evidence>
<feature type="compositionally biased region" description="Basic and acidic residues" evidence="5">
    <location>
        <begin position="1"/>
        <end position="16"/>
    </location>
</feature>
<accession>A0A067PPH7</accession>
<dbReference type="Proteomes" id="UP000027265">
    <property type="component" value="Unassembled WGS sequence"/>
</dbReference>
<dbReference type="InterPro" id="IPR002293">
    <property type="entry name" value="AA/rel_permease1"/>
</dbReference>
<name>A0A067PPH7_9AGAM</name>
<keyword evidence="4 6" id="KW-0472">Membrane</keyword>
<feature type="transmembrane region" description="Helical" evidence="6">
    <location>
        <begin position="217"/>
        <end position="246"/>
    </location>
</feature>
<evidence type="ECO:0008006" key="9">
    <source>
        <dbReference type="Google" id="ProtNLM"/>
    </source>
</evidence>
<feature type="transmembrane region" description="Helical" evidence="6">
    <location>
        <begin position="329"/>
        <end position="349"/>
    </location>
</feature>
<keyword evidence="3 6" id="KW-1133">Transmembrane helix</keyword>
<organism evidence="7 8">
    <name type="scientific">Jaapia argillacea MUCL 33604</name>
    <dbReference type="NCBI Taxonomy" id="933084"/>
    <lineage>
        <taxon>Eukaryota</taxon>
        <taxon>Fungi</taxon>
        <taxon>Dikarya</taxon>
        <taxon>Basidiomycota</taxon>
        <taxon>Agaricomycotina</taxon>
        <taxon>Agaricomycetes</taxon>
        <taxon>Agaricomycetidae</taxon>
        <taxon>Jaapiales</taxon>
        <taxon>Jaapiaceae</taxon>
        <taxon>Jaapia</taxon>
    </lineage>
</organism>
<sequence>MLDPVERSHPLQDSPRKRSRTSKSMEPPESPTNSWIAIEPPASGPRPPQAQDPYTPPPTNPPPSLYPPTFGEAQFDIVLRRQRTRPIGGGGLKLTAIPSRFLNLSNDFEFSGWGTVSHLDLAPDDLGRGEETLQGIRRSRVLGQFMASALAGNDILGGVFYTLPAVVGVASVYSPISLLVAALTLFLWRPVMEELGSALPISGAPYTYLLNVSSKSLALVGAALLLLDFAATAVVSAATAATYLAGEVSLPFPPFVGAILVLVIFTLISLSGLKESARIAFAVLALHGVTMMVLLTASAVHWGRHGNSRLKDNWIAGQASSAPRIATQIFYGVCIGMLGLTGFECTPAYTASIKQGRYPLVLRNLHLSAMFLNVITMLFVFAVLPLDVIVNGANLLSVLAEVAAGRWLRTWAVVDAVVVLCGGVLTGILSACELLERLAHDRVLPAAFLKSLPLTGSPHVAIISFVVFSGVLYASSGASLAIMSKMFSLVWLTVMMLFPLSALLLKFNRGRLPRTSVTSLSVIFFTIAVALAISVGNIVIDPTTVGYFAIYFIAIIILFSACQNKGLFVRLFYWAYDQSPVMQTWSWTRPWSERLAKLMRRMRRQPVCILCKTDEINHLFQMVLYVRQNEETACLKLVHFYDEDEGLPSEMEANWKILDEAFPEMTVDLILVKSTFSPVNVAALAHRLQIPRSLMFMSCPGPNFLHSVADFGTRIICL</sequence>
<proteinExistence type="predicted"/>
<feature type="transmembrane region" description="Helical" evidence="6">
    <location>
        <begin position="280"/>
        <end position="302"/>
    </location>
</feature>
<dbReference type="EMBL" id="KL197721">
    <property type="protein sequence ID" value="KDQ56708.1"/>
    <property type="molecule type" value="Genomic_DNA"/>
</dbReference>
<feature type="transmembrane region" description="Helical" evidence="6">
    <location>
        <begin position="517"/>
        <end position="539"/>
    </location>
</feature>
<keyword evidence="8" id="KW-1185">Reference proteome</keyword>
<dbReference type="InParanoid" id="A0A067PPH7"/>
<reference evidence="8" key="1">
    <citation type="journal article" date="2014" name="Proc. Natl. Acad. Sci. U.S.A.">
        <title>Extensive sampling of basidiomycete genomes demonstrates inadequacy of the white-rot/brown-rot paradigm for wood decay fungi.</title>
        <authorList>
            <person name="Riley R."/>
            <person name="Salamov A.A."/>
            <person name="Brown D.W."/>
            <person name="Nagy L.G."/>
            <person name="Floudas D."/>
            <person name="Held B.W."/>
            <person name="Levasseur A."/>
            <person name="Lombard V."/>
            <person name="Morin E."/>
            <person name="Otillar R."/>
            <person name="Lindquist E.A."/>
            <person name="Sun H."/>
            <person name="LaButti K.M."/>
            <person name="Schmutz J."/>
            <person name="Jabbour D."/>
            <person name="Luo H."/>
            <person name="Baker S.E."/>
            <person name="Pisabarro A.G."/>
            <person name="Walton J.D."/>
            <person name="Blanchette R.A."/>
            <person name="Henrissat B."/>
            <person name="Martin F."/>
            <person name="Cullen D."/>
            <person name="Hibbett D.S."/>
            <person name="Grigoriev I.V."/>
        </authorList>
    </citation>
    <scope>NUCLEOTIDE SEQUENCE [LARGE SCALE GENOMIC DNA]</scope>
    <source>
        <strain evidence="8">MUCL 33604</strain>
    </source>
</reference>
<dbReference type="Gene3D" id="1.20.1740.10">
    <property type="entry name" value="Amino acid/polyamine transporter I"/>
    <property type="match status" value="1"/>
</dbReference>
<keyword evidence="2 6" id="KW-0812">Transmembrane</keyword>
<protein>
    <recommendedName>
        <fullName evidence="9">Amino acid permease/ SLC12A domain-containing protein</fullName>
    </recommendedName>
</protein>
<feature type="transmembrane region" description="Helical" evidence="6">
    <location>
        <begin position="167"/>
        <end position="188"/>
    </location>
</feature>
<dbReference type="PANTHER" id="PTHR43243">
    <property type="entry name" value="INNER MEMBRANE TRANSPORTER YGJI-RELATED"/>
    <property type="match status" value="1"/>
</dbReference>
<evidence type="ECO:0000313" key="8">
    <source>
        <dbReference type="Proteomes" id="UP000027265"/>
    </source>
</evidence>
<feature type="transmembrane region" description="Helical" evidence="6">
    <location>
        <begin position="370"/>
        <end position="390"/>
    </location>
</feature>
<dbReference type="STRING" id="933084.A0A067PPH7"/>
<dbReference type="GO" id="GO:0015171">
    <property type="term" value="F:amino acid transmembrane transporter activity"/>
    <property type="evidence" value="ECO:0007669"/>
    <property type="project" value="TreeGrafter"/>
</dbReference>
<feature type="transmembrane region" description="Helical" evidence="6">
    <location>
        <begin position="410"/>
        <end position="431"/>
    </location>
</feature>
<dbReference type="Pfam" id="PF13520">
    <property type="entry name" value="AA_permease_2"/>
    <property type="match status" value="1"/>
</dbReference>
<feature type="transmembrane region" description="Helical" evidence="6">
    <location>
        <begin position="486"/>
        <end position="505"/>
    </location>
</feature>
<dbReference type="HOGENOM" id="CLU_012451_0_0_1"/>
<feature type="transmembrane region" description="Helical" evidence="6">
    <location>
        <begin position="452"/>
        <end position="474"/>
    </location>
</feature>
<feature type="region of interest" description="Disordered" evidence="5">
    <location>
        <begin position="1"/>
        <end position="70"/>
    </location>
</feature>
<dbReference type="AlphaFoldDB" id="A0A067PPH7"/>
<dbReference type="PANTHER" id="PTHR43243:SF20">
    <property type="entry name" value="CATIONIC AMINO ACID TRANSPORTER 3"/>
    <property type="match status" value="1"/>
</dbReference>
<dbReference type="GO" id="GO:0005886">
    <property type="term" value="C:plasma membrane"/>
    <property type="evidence" value="ECO:0007669"/>
    <property type="project" value="TreeGrafter"/>
</dbReference>
<evidence type="ECO:0000313" key="7">
    <source>
        <dbReference type="EMBL" id="KDQ56708.1"/>
    </source>
</evidence>
<comment type="subcellular location">
    <subcellularLocation>
        <location evidence="1">Membrane</location>
        <topology evidence="1">Multi-pass membrane protein</topology>
    </subcellularLocation>
</comment>
<evidence type="ECO:0000256" key="2">
    <source>
        <dbReference type="ARBA" id="ARBA00022692"/>
    </source>
</evidence>
<feature type="transmembrane region" description="Helical" evidence="6">
    <location>
        <begin position="252"/>
        <end position="273"/>
    </location>
</feature>
<gene>
    <name evidence="7" type="ORF">JAAARDRAFT_157891</name>
</gene>
<evidence type="ECO:0000256" key="6">
    <source>
        <dbReference type="SAM" id="Phobius"/>
    </source>
</evidence>
<evidence type="ECO:0000256" key="1">
    <source>
        <dbReference type="ARBA" id="ARBA00004141"/>
    </source>
</evidence>